<evidence type="ECO:0000313" key="1">
    <source>
        <dbReference type="EMBL" id="KAJ2967963.1"/>
    </source>
</evidence>
<sequence>MDAKDAHQTVSLVLLSCSDPAGRPGQASCDADPVQWDRAEEDADDLHVVVHDEDVRAVQEAGVAEDEDELGEVEGDGEDVVRDGDPEERPETRW</sequence>
<organism evidence="1 2">
    <name type="scientific">Trametes sanguinea</name>
    <dbReference type="NCBI Taxonomy" id="158606"/>
    <lineage>
        <taxon>Eukaryota</taxon>
        <taxon>Fungi</taxon>
        <taxon>Dikarya</taxon>
        <taxon>Basidiomycota</taxon>
        <taxon>Agaricomycotina</taxon>
        <taxon>Agaricomycetes</taxon>
        <taxon>Polyporales</taxon>
        <taxon>Polyporaceae</taxon>
        <taxon>Trametes</taxon>
    </lineage>
</organism>
<reference evidence="1" key="1">
    <citation type="submission" date="2022-08" db="EMBL/GenBank/DDBJ databases">
        <title>Genome Sequence of Pycnoporus sanguineus.</title>
        <authorList>
            <person name="Buettner E."/>
        </authorList>
    </citation>
    <scope>NUCLEOTIDE SEQUENCE</scope>
    <source>
        <strain evidence="1">CG-C14</strain>
    </source>
</reference>
<dbReference type="Proteomes" id="UP001144978">
    <property type="component" value="Unassembled WGS sequence"/>
</dbReference>
<dbReference type="EMBL" id="JANSHE010006164">
    <property type="protein sequence ID" value="KAJ2967963.1"/>
    <property type="molecule type" value="Genomic_DNA"/>
</dbReference>
<gene>
    <name evidence="1" type="ORF">NUW54_g13355</name>
</gene>
<evidence type="ECO:0000313" key="2">
    <source>
        <dbReference type="Proteomes" id="UP001144978"/>
    </source>
</evidence>
<proteinExistence type="predicted"/>
<comment type="caution">
    <text evidence="1">The sequence shown here is derived from an EMBL/GenBank/DDBJ whole genome shotgun (WGS) entry which is preliminary data.</text>
</comment>
<accession>A0ACC1MMP1</accession>
<name>A0ACC1MMP1_9APHY</name>
<keyword evidence="2" id="KW-1185">Reference proteome</keyword>
<protein>
    <submittedName>
        <fullName evidence="1">Uncharacterized protein</fullName>
    </submittedName>
</protein>